<comment type="caution">
    <text evidence="4">The sequence shown here is derived from an EMBL/GenBank/DDBJ whole genome shotgun (WGS) entry which is preliminary data.</text>
</comment>
<dbReference type="GO" id="GO:0003885">
    <property type="term" value="F:D-arabinono-1,4-lactone oxidase activity"/>
    <property type="evidence" value="ECO:0007669"/>
    <property type="project" value="InterPro"/>
</dbReference>
<keyword evidence="5" id="KW-1185">Reference proteome</keyword>
<dbReference type="InterPro" id="IPR036318">
    <property type="entry name" value="FAD-bd_PCMH-like_sf"/>
</dbReference>
<dbReference type="GO" id="GO:0071949">
    <property type="term" value="F:FAD binding"/>
    <property type="evidence" value="ECO:0007669"/>
    <property type="project" value="InterPro"/>
</dbReference>
<dbReference type="InterPro" id="IPR010031">
    <property type="entry name" value="FAD_lactone_oxidase-like"/>
</dbReference>
<dbReference type="InterPro" id="IPR016169">
    <property type="entry name" value="FAD-bd_PCMH_sub2"/>
</dbReference>
<dbReference type="Gene3D" id="3.30.465.10">
    <property type="match status" value="1"/>
</dbReference>
<feature type="domain" description="FAD-binding PCMH-type" evidence="3">
    <location>
        <begin position="1"/>
        <end position="123"/>
    </location>
</feature>
<dbReference type="AlphaFoldDB" id="A0AA38FIR7"/>
<gene>
    <name evidence="4" type="ORF">KI387_008599</name>
</gene>
<dbReference type="PROSITE" id="PS51387">
    <property type="entry name" value="FAD_PCMH"/>
    <property type="match status" value="1"/>
</dbReference>
<evidence type="ECO:0000256" key="1">
    <source>
        <dbReference type="ARBA" id="ARBA00005147"/>
    </source>
</evidence>
<comment type="pathway">
    <text evidence="1">Cofactor biosynthesis; L-ascorbate biosynthesis.</text>
</comment>
<dbReference type="InterPro" id="IPR016166">
    <property type="entry name" value="FAD-bd_PCMH"/>
</dbReference>
<proteinExistence type="predicted"/>
<dbReference type="GO" id="GO:0016020">
    <property type="term" value="C:membrane"/>
    <property type="evidence" value="ECO:0007669"/>
    <property type="project" value="InterPro"/>
</dbReference>
<protein>
    <recommendedName>
        <fullName evidence="3">FAD-binding PCMH-type domain-containing protein</fullName>
    </recommendedName>
</protein>
<dbReference type="Proteomes" id="UP000824469">
    <property type="component" value="Unassembled WGS sequence"/>
</dbReference>
<evidence type="ECO:0000256" key="2">
    <source>
        <dbReference type="ARBA" id="ARBA00023002"/>
    </source>
</evidence>
<name>A0AA38FIR7_TAXCH</name>
<evidence type="ECO:0000259" key="3">
    <source>
        <dbReference type="PROSITE" id="PS51387"/>
    </source>
</evidence>
<dbReference type="PANTHER" id="PTHR43762:SF1">
    <property type="entry name" value="D-ARABINONO-1,4-LACTONE OXIDASE"/>
    <property type="match status" value="1"/>
</dbReference>
<organism evidence="4 5">
    <name type="scientific">Taxus chinensis</name>
    <name type="common">Chinese yew</name>
    <name type="synonym">Taxus wallichiana var. chinensis</name>
    <dbReference type="NCBI Taxonomy" id="29808"/>
    <lineage>
        <taxon>Eukaryota</taxon>
        <taxon>Viridiplantae</taxon>
        <taxon>Streptophyta</taxon>
        <taxon>Embryophyta</taxon>
        <taxon>Tracheophyta</taxon>
        <taxon>Spermatophyta</taxon>
        <taxon>Pinopsida</taxon>
        <taxon>Pinidae</taxon>
        <taxon>Conifers II</taxon>
        <taxon>Cupressales</taxon>
        <taxon>Taxaceae</taxon>
        <taxon>Taxus</taxon>
    </lineage>
</organism>
<accession>A0AA38FIR7</accession>
<dbReference type="Pfam" id="PF04030">
    <property type="entry name" value="ALO"/>
    <property type="match status" value="1"/>
</dbReference>
<evidence type="ECO:0000313" key="5">
    <source>
        <dbReference type="Proteomes" id="UP000824469"/>
    </source>
</evidence>
<reference evidence="4 5" key="1">
    <citation type="journal article" date="2021" name="Nat. Plants">
        <title>The Taxus genome provides insights into paclitaxel biosynthesis.</title>
        <authorList>
            <person name="Xiong X."/>
            <person name="Gou J."/>
            <person name="Liao Q."/>
            <person name="Li Y."/>
            <person name="Zhou Q."/>
            <person name="Bi G."/>
            <person name="Li C."/>
            <person name="Du R."/>
            <person name="Wang X."/>
            <person name="Sun T."/>
            <person name="Guo L."/>
            <person name="Liang H."/>
            <person name="Lu P."/>
            <person name="Wu Y."/>
            <person name="Zhang Z."/>
            <person name="Ro D.K."/>
            <person name="Shang Y."/>
            <person name="Huang S."/>
            <person name="Yan J."/>
        </authorList>
    </citation>
    <scope>NUCLEOTIDE SEQUENCE [LARGE SCALE GENOMIC DNA]</scope>
    <source>
        <strain evidence="4">Ta-2019</strain>
    </source>
</reference>
<dbReference type="InterPro" id="IPR006094">
    <property type="entry name" value="Oxid_FAD_bind_N"/>
</dbReference>
<feature type="non-terminal residue" evidence="4">
    <location>
        <position position="1"/>
    </location>
</feature>
<dbReference type="PANTHER" id="PTHR43762">
    <property type="entry name" value="L-GULONOLACTONE OXIDASE"/>
    <property type="match status" value="1"/>
</dbReference>
<dbReference type="InterPro" id="IPR010030">
    <property type="entry name" value="GULO_Plant"/>
</dbReference>
<dbReference type="NCBIfam" id="TIGR01677">
    <property type="entry name" value="pln_FAD_oxido"/>
    <property type="match status" value="1"/>
</dbReference>
<dbReference type="Pfam" id="PF01565">
    <property type="entry name" value="FAD_binding_4"/>
    <property type="match status" value="1"/>
</dbReference>
<dbReference type="Gene3D" id="3.30.70.2520">
    <property type="match status" value="1"/>
</dbReference>
<feature type="non-terminal residue" evidence="4">
    <location>
        <position position="431"/>
    </location>
</feature>
<dbReference type="EMBL" id="JAHRHJ020000008">
    <property type="protein sequence ID" value="KAH9304195.1"/>
    <property type="molecule type" value="Genomic_DNA"/>
</dbReference>
<dbReference type="OMA" id="ENDSACM"/>
<dbReference type="InterPro" id="IPR007173">
    <property type="entry name" value="ALO_C"/>
</dbReference>
<sequence length="431" mass="47830">RYDSIIEINSSAKTITVESGALMRDVIEEAAKAGLALTTLTSWDGVSAGGSISTGAHGSGFLGKGSVIDSYVVGMRLVVPASASEGYAKVVQLTEADHDLKAARLSLGTLGVISQITFSLEPMFKRSISINLEDDDGLENQLESFWNLHEFGKIYWYVANRKVLMERVDRITVDVPGDGINKAAYQPTTVLVAEQNALNYERIERERDADALCNMTATSMNNRAANGDGYLNDRISFTGNPVVGLNHLMQSTGGCQVYNRKQENDSACMPDEIVGKNKSICEWDRRVRGTLVYDVELRVPLSRARDAVLDIKRLRDLNPQTMCGLDRSGILIRGVTKSNAYLGPVDDLVTFEISYHRSRQAFTPVWNMDVYQEIEQMLIEKHGGSLHWGKSGGHLFEGLARKTVNLQRFLGVKKRFDPQGLFSNDWIERLL</sequence>
<dbReference type="SUPFAM" id="SSF56176">
    <property type="entry name" value="FAD-binding/transporter-associated domain-like"/>
    <property type="match status" value="1"/>
</dbReference>
<keyword evidence="2" id="KW-0560">Oxidoreductase</keyword>
<evidence type="ECO:0000313" key="4">
    <source>
        <dbReference type="EMBL" id="KAH9304195.1"/>
    </source>
</evidence>